<dbReference type="EMBL" id="FZNT01000009">
    <property type="protein sequence ID" value="SNR69877.1"/>
    <property type="molecule type" value="Genomic_DNA"/>
</dbReference>
<dbReference type="AlphaFoldDB" id="A0A238YFG0"/>
<gene>
    <name evidence="1" type="ORF">SAMN06265371_10931</name>
</gene>
<name>A0A238YFG0_9FLAO</name>
<dbReference type="OrthoDB" id="1139121at2"/>
<evidence type="ECO:0000313" key="2">
    <source>
        <dbReference type="Proteomes" id="UP000198384"/>
    </source>
</evidence>
<sequence>MKSKILKDWQNREKSIEELHNDSIVWISEINFIRDEIRFLEHLLKDNYIDCLSAGLYKKIETLVNQMSFERVAGKTLEIVIKEQEAVLSNLIKTNSVLSNKNYLDNHRKLEFEMDSFAAKYKRIKKEIFEIIENVMKQKEQKKLLS</sequence>
<reference evidence="1 2" key="1">
    <citation type="submission" date="2017-06" db="EMBL/GenBank/DDBJ databases">
        <authorList>
            <person name="Kim H.J."/>
            <person name="Triplett B.A."/>
        </authorList>
    </citation>
    <scope>NUCLEOTIDE SEQUENCE [LARGE SCALE GENOMIC DNA]</scope>
    <source>
        <strain evidence="1 2">DSM 29150</strain>
    </source>
</reference>
<evidence type="ECO:0000313" key="1">
    <source>
        <dbReference type="EMBL" id="SNR69877.1"/>
    </source>
</evidence>
<keyword evidence="2" id="KW-1185">Reference proteome</keyword>
<proteinExistence type="predicted"/>
<accession>A0A238YFG0</accession>
<dbReference type="Proteomes" id="UP000198384">
    <property type="component" value="Unassembled WGS sequence"/>
</dbReference>
<protein>
    <submittedName>
        <fullName evidence="1">Uncharacterized protein</fullName>
    </submittedName>
</protein>
<dbReference type="RefSeq" id="WP_089382457.1">
    <property type="nucleotide sequence ID" value="NZ_FZNT01000009.1"/>
</dbReference>
<organism evidence="1 2">
    <name type="scientific">Lutibacter agarilyticus</name>
    <dbReference type="NCBI Taxonomy" id="1109740"/>
    <lineage>
        <taxon>Bacteria</taxon>
        <taxon>Pseudomonadati</taxon>
        <taxon>Bacteroidota</taxon>
        <taxon>Flavobacteriia</taxon>
        <taxon>Flavobacteriales</taxon>
        <taxon>Flavobacteriaceae</taxon>
        <taxon>Lutibacter</taxon>
    </lineage>
</organism>